<feature type="region of interest" description="Disordered" evidence="1">
    <location>
        <begin position="21"/>
        <end position="52"/>
    </location>
</feature>
<protein>
    <submittedName>
        <fullName evidence="2">Uncharacterized protein</fullName>
    </submittedName>
</protein>
<evidence type="ECO:0000256" key="1">
    <source>
        <dbReference type="SAM" id="MobiDB-lite"/>
    </source>
</evidence>
<evidence type="ECO:0000313" key="2">
    <source>
        <dbReference type="EnsemblPlants" id="OB08G22790.1"/>
    </source>
</evidence>
<organism evidence="2">
    <name type="scientific">Oryza brachyantha</name>
    <name type="common">malo sina</name>
    <dbReference type="NCBI Taxonomy" id="4533"/>
    <lineage>
        <taxon>Eukaryota</taxon>
        <taxon>Viridiplantae</taxon>
        <taxon>Streptophyta</taxon>
        <taxon>Embryophyta</taxon>
        <taxon>Tracheophyta</taxon>
        <taxon>Spermatophyta</taxon>
        <taxon>Magnoliopsida</taxon>
        <taxon>Liliopsida</taxon>
        <taxon>Poales</taxon>
        <taxon>Poaceae</taxon>
        <taxon>BOP clade</taxon>
        <taxon>Oryzoideae</taxon>
        <taxon>Oryzeae</taxon>
        <taxon>Oryzinae</taxon>
        <taxon>Oryza</taxon>
    </lineage>
</organism>
<reference evidence="2" key="1">
    <citation type="journal article" date="2013" name="Nat. Commun.">
        <title>Whole-genome sequencing of Oryza brachyantha reveals mechanisms underlying Oryza genome evolution.</title>
        <authorList>
            <person name="Chen J."/>
            <person name="Huang Q."/>
            <person name="Gao D."/>
            <person name="Wang J."/>
            <person name="Lang Y."/>
            <person name="Liu T."/>
            <person name="Li B."/>
            <person name="Bai Z."/>
            <person name="Luis Goicoechea J."/>
            <person name="Liang C."/>
            <person name="Chen C."/>
            <person name="Zhang W."/>
            <person name="Sun S."/>
            <person name="Liao Y."/>
            <person name="Zhang X."/>
            <person name="Yang L."/>
            <person name="Song C."/>
            <person name="Wang M."/>
            <person name="Shi J."/>
            <person name="Liu G."/>
            <person name="Liu J."/>
            <person name="Zhou H."/>
            <person name="Zhou W."/>
            <person name="Yu Q."/>
            <person name="An N."/>
            <person name="Chen Y."/>
            <person name="Cai Q."/>
            <person name="Wang B."/>
            <person name="Liu B."/>
            <person name="Min J."/>
            <person name="Huang Y."/>
            <person name="Wu H."/>
            <person name="Li Z."/>
            <person name="Zhang Y."/>
            <person name="Yin Y."/>
            <person name="Song W."/>
            <person name="Jiang J."/>
            <person name="Jackson S.A."/>
            <person name="Wing R.A."/>
            <person name="Wang J."/>
            <person name="Chen M."/>
        </authorList>
    </citation>
    <scope>NUCLEOTIDE SEQUENCE [LARGE SCALE GENOMIC DNA]</scope>
    <source>
        <strain evidence="2">cv. IRGC 101232</strain>
    </source>
</reference>
<dbReference type="Proteomes" id="UP000006038">
    <property type="component" value="Chromosome 8"/>
</dbReference>
<reference evidence="2" key="2">
    <citation type="submission" date="2013-04" db="UniProtKB">
        <authorList>
            <consortium name="EnsemblPlants"/>
        </authorList>
    </citation>
    <scope>IDENTIFICATION</scope>
</reference>
<sequence length="52" mass="5552">TRGRRRGRAPAPTLSAYLPALRNRGGREGGRRGAGAEIRRARGRRGRGGARG</sequence>
<dbReference type="EnsemblPlants" id="OB08G22790.1">
    <property type="protein sequence ID" value="OB08G22790.1"/>
    <property type="gene ID" value="OB08G22790"/>
</dbReference>
<dbReference type="HOGENOM" id="CLU_3093646_0_0_1"/>
<dbReference type="Gramene" id="OB08G22790.1">
    <property type="protein sequence ID" value="OB08G22790.1"/>
    <property type="gene ID" value="OB08G22790"/>
</dbReference>
<name>J3MT49_ORYBR</name>
<accession>J3MT49</accession>
<keyword evidence="3" id="KW-1185">Reference proteome</keyword>
<feature type="compositionally biased region" description="Basic residues" evidence="1">
    <location>
        <begin position="41"/>
        <end position="52"/>
    </location>
</feature>
<dbReference type="AlphaFoldDB" id="J3MT49"/>
<proteinExistence type="predicted"/>
<evidence type="ECO:0000313" key="3">
    <source>
        <dbReference type="Proteomes" id="UP000006038"/>
    </source>
</evidence>